<dbReference type="PANTHER" id="PTHR24305">
    <property type="entry name" value="CYTOCHROME P450"/>
    <property type="match status" value="1"/>
</dbReference>
<evidence type="ECO:0000256" key="8">
    <source>
        <dbReference type="PIRSR" id="PIRSR602401-1"/>
    </source>
</evidence>
<reference evidence="9" key="1">
    <citation type="submission" date="2023-03" db="EMBL/GenBank/DDBJ databases">
        <title>Massive genome expansion in bonnet fungi (Mycena s.s.) driven by repeated elements and novel gene families across ecological guilds.</title>
        <authorList>
            <consortium name="Lawrence Berkeley National Laboratory"/>
            <person name="Harder C.B."/>
            <person name="Miyauchi S."/>
            <person name="Viragh M."/>
            <person name="Kuo A."/>
            <person name="Thoen E."/>
            <person name="Andreopoulos B."/>
            <person name="Lu D."/>
            <person name="Skrede I."/>
            <person name="Drula E."/>
            <person name="Henrissat B."/>
            <person name="Morin E."/>
            <person name="Kohler A."/>
            <person name="Barry K."/>
            <person name="LaButti K."/>
            <person name="Morin E."/>
            <person name="Salamov A."/>
            <person name="Lipzen A."/>
            <person name="Mereny Z."/>
            <person name="Hegedus B."/>
            <person name="Baldrian P."/>
            <person name="Stursova M."/>
            <person name="Weitz H."/>
            <person name="Taylor A."/>
            <person name="Grigoriev I.V."/>
            <person name="Nagy L.G."/>
            <person name="Martin F."/>
            <person name="Kauserud H."/>
        </authorList>
    </citation>
    <scope>NUCLEOTIDE SEQUENCE</scope>
    <source>
        <strain evidence="9">9284</strain>
    </source>
</reference>
<dbReference type="AlphaFoldDB" id="A0AAD7C8V3"/>
<evidence type="ECO:0000256" key="5">
    <source>
        <dbReference type="ARBA" id="ARBA00023002"/>
    </source>
</evidence>
<comment type="cofactor">
    <cofactor evidence="1 8">
        <name>heme</name>
        <dbReference type="ChEBI" id="CHEBI:30413"/>
    </cofactor>
</comment>
<dbReference type="Gene3D" id="1.10.630.10">
    <property type="entry name" value="Cytochrome P450"/>
    <property type="match status" value="2"/>
</dbReference>
<dbReference type="InterPro" id="IPR002401">
    <property type="entry name" value="Cyt_P450_E_grp-I"/>
</dbReference>
<protein>
    <submittedName>
        <fullName evidence="9">Cytochrome P450</fullName>
    </submittedName>
</protein>
<keyword evidence="10" id="KW-1185">Reference proteome</keyword>
<evidence type="ECO:0000256" key="4">
    <source>
        <dbReference type="ARBA" id="ARBA00022723"/>
    </source>
</evidence>
<evidence type="ECO:0000256" key="7">
    <source>
        <dbReference type="ARBA" id="ARBA00023033"/>
    </source>
</evidence>
<comment type="similarity">
    <text evidence="3">Belongs to the cytochrome P450 family.</text>
</comment>
<evidence type="ECO:0000256" key="6">
    <source>
        <dbReference type="ARBA" id="ARBA00023004"/>
    </source>
</evidence>
<evidence type="ECO:0000313" key="9">
    <source>
        <dbReference type="EMBL" id="KAJ7641037.1"/>
    </source>
</evidence>
<evidence type="ECO:0000256" key="2">
    <source>
        <dbReference type="ARBA" id="ARBA00005179"/>
    </source>
</evidence>
<comment type="pathway">
    <text evidence="2">Secondary metabolite biosynthesis.</text>
</comment>
<dbReference type="InterPro" id="IPR001128">
    <property type="entry name" value="Cyt_P450"/>
</dbReference>
<sequence length="522" mass="58329">MVSPVRTRQVGFFLGASVVFLDLGNFAPLIKTLENISINFFPLYLDSPFDLVLLNDVPRVRETVVQTITHLLLSRRVPRAVHRVRDETVVGFGFSACRLLLPGKILVSALSPPPSACIPRPTRIQDLRCAYATSFRSRHSAHRSAGFTQQVWAYSADCSSHAFDKSAAYDFHSIPGNGVFFVKEKGPHSASRRIYNRAFSQDAMAEYLVPMSLTVENLIRHLLEKTTSNGQVDLTAVIPRYCYDTINATFFGGNAFEQKSIARRAARRRLELGASFKDGVSRWIENDEGHPVMDVKDLPLESATVLLGGADTVASPCILLVYFLILNPHWHRRLRAELDGILSQNAAHEFTMDTNQILSLNACVILNAVIHEGLRLSSPFPVFTRVVPPEGASIDGVFVPGGTTVGVPVWAHHINERYFPSPELFDPARWIEGGEFKAGDTFFAFVAGPFNCAGSKFALIQLRMFLAKLVTELEFTPSQTFDARRFWNGIRNCRSTTFLEPLIVKVVRRDERRMEGQSEARI</sequence>
<keyword evidence="7" id="KW-0503">Monooxygenase</keyword>
<keyword evidence="6 8" id="KW-0408">Iron</keyword>
<evidence type="ECO:0000256" key="1">
    <source>
        <dbReference type="ARBA" id="ARBA00001971"/>
    </source>
</evidence>
<proteinExistence type="inferred from homology"/>
<dbReference type="EMBL" id="JARKIF010000004">
    <property type="protein sequence ID" value="KAJ7641037.1"/>
    <property type="molecule type" value="Genomic_DNA"/>
</dbReference>
<gene>
    <name evidence="9" type="ORF">FB45DRAFT_862304</name>
</gene>
<keyword evidence="8" id="KW-0349">Heme</keyword>
<dbReference type="SUPFAM" id="SSF48264">
    <property type="entry name" value="Cytochrome P450"/>
    <property type="match status" value="1"/>
</dbReference>
<comment type="caution">
    <text evidence="9">The sequence shown here is derived from an EMBL/GenBank/DDBJ whole genome shotgun (WGS) entry which is preliminary data.</text>
</comment>
<dbReference type="PANTHER" id="PTHR24305:SF187">
    <property type="entry name" value="P450, PUTATIVE (EUROFUNG)-RELATED"/>
    <property type="match status" value="1"/>
</dbReference>
<feature type="binding site" description="axial binding residue" evidence="8">
    <location>
        <position position="452"/>
    </location>
    <ligand>
        <name>heme</name>
        <dbReference type="ChEBI" id="CHEBI:30413"/>
    </ligand>
    <ligandPart>
        <name>Fe</name>
        <dbReference type="ChEBI" id="CHEBI:18248"/>
    </ligandPart>
</feature>
<dbReference type="InterPro" id="IPR050121">
    <property type="entry name" value="Cytochrome_P450_monoxygenase"/>
</dbReference>
<evidence type="ECO:0000256" key="3">
    <source>
        <dbReference type="ARBA" id="ARBA00010617"/>
    </source>
</evidence>
<keyword evidence="4 8" id="KW-0479">Metal-binding</keyword>
<dbReference type="GO" id="GO:0004497">
    <property type="term" value="F:monooxygenase activity"/>
    <property type="evidence" value="ECO:0007669"/>
    <property type="project" value="UniProtKB-KW"/>
</dbReference>
<organism evidence="9 10">
    <name type="scientific">Roridomyces roridus</name>
    <dbReference type="NCBI Taxonomy" id="1738132"/>
    <lineage>
        <taxon>Eukaryota</taxon>
        <taxon>Fungi</taxon>
        <taxon>Dikarya</taxon>
        <taxon>Basidiomycota</taxon>
        <taxon>Agaricomycotina</taxon>
        <taxon>Agaricomycetes</taxon>
        <taxon>Agaricomycetidae</taxon>
        <taxon>Agaricales</taxon>
        <taxon>Marasmiineae</taxon>
        <taxon>Mycenaceae</taxon>
        <taxon>Roridomyces</taxon>
    </lineage>
</organism>
<dbReference type="Proteomes" id="UP001221142">
    <property type="component" value="Unassembled WGS sequence"/>
</dbReference>
<dbReference type="Pfam" id="PF00067">
    <property type="entry name" value="p450"/>
    <property type="match status" value="1"/>
</dbReference>
<evidence type="ECO:0000313" key="10">
    <source>
        <dbReference type="Proteomes" id="UP001221142"/>
    </source>
</evidence>
<dbReference type="GO" id="GO:0005506">
    <property type="term" value="F:iron ion binding"/>
    <property type="evidence" value="ECO:0007669"/>
    <property type="project" value="InterPro"/>
</dbReference>
<name>A0AAD7C8V3_9AGAR</name>
<dbReference type="InterPro" id="IPR036396">
    <property type="entry name" value="Cyt_P450_sf"/>
</dbReference>
<dbReference type="PRINTS" id="PR00463">
    <property type="entry name" value="EP450I"/>
</dbReference>
<accession>A0AAD7C8V3</accession>
<keyword evidence="5" id="KW-0560">Oxidoreductase</keyword>
<dbReference type="GO" id="GO:0020037">
    <property type="term" value="F:heme binding"/>
    <property type="evidence" value="ECO:0007669"/>
    <property type="project" value="InterPro"/>
</dbReference>
<dbReference type="GO" id="GO:0016705">
    <property type="term" value="F:oxidoreductase activity, acting on paired donors, with incorporation or reduction of molecular oxygen"/>
    <property type="evidence" value="ECO:0007669"/>
    <property type="project" value="InterPro"/>
</dbReference>